<feature type="domain" description="DUF4145" evidence="1">
    <location>
        <begin position="100"/>
        <end position="190"/>
    </location>
</feature>
<protein>
    <submittedName>
        <fullName evidence="2">Uncharacterized protein DUF4145</fullName>
    </submittedName>
</protein>
<reference evidence="3" key="1">
    <citation type="submission" date="2017-08" db="EMBL/GenBank/DDBJ databases">
        <authorList>
            <person name="Varghese N."/>
            <person name="Submissions S."/>
        </authorList>
    </citation>
    <scope>NUCLEOTIDE SEQUENCE [LARGE SCALE GENOMIC DNA]</scope>
    <source>
        <strain evidence="3">DSM 23173</strain>
    </source>
</reference>
<dbReference type="RefSeq" id="WP_218839931.1">
    <property type="nucleotide sequence ID" value="NZ_OBQF01000005.1"/>
</dbReference>
<accession>A0A285USD2</accession>
<evidence type="ECO:0000313" key="2">
    <source>
        <dbReference type="EMBL" id="SOC43606.1"/>
    </source>
</evidence>
<dbReference type="Pfam" id="PF13643">
    <property type="entry name" value="DUF4145"/>
    <property type="match status" value="1"/>
</dbReference>
<dbReference type="EMBL" id="OBQF01000005">
    <property type="protein sequence ID" value="SOC43606.1"/>
    <property type="molecule type" value="Genomic_DNA"/>
</dbReference>
<evidence type="ECO:0000313" key="3">
    <source>
        <dbReference type="Proteomes" id="UP000219412"/>
    </source>
</evidence>
<dbReference type="InterPro" id="IPR025285">
    <property type="entry name" value="DUF4145"/>
</dbReference>
<gene>
    <name evidence="2" type="ORF">SAMN05878391_2038</name>
</gene>
<sequence>MKLKCPFCDHAVAETPDTFRQNYINFYDAIDTLYTIHGTREESDYDIRINKLRCSHCDRTSYDVGGVHGEYTHIQLPIHPLSKAKQLPEYIPAVLREDYEEAYRIVHLSPKASATLSRRCLQGMIRDFFEISKTSLHDEIKAIEGLISEDQNSVLHSLRKIGNVGAHLEKDVNLILDVTVEDAGKLLLVLEYFFKEWYVSKHETQELFSDIEAIDKDLQERRKG</sequence>
<name>A0A285USD2_9STAP</name>
<organism evidence="2 3">
    <name type="scientific">Salinicoccus kekensis</name>
    <dbReference type="NCBI Taxonomy" id="714307"/>
    <lineage>
        <taxon>Bacteria</taxon>
        <taxon>Bacillati</taxon>
        <taxon>Bacillota</taxon>
        <taxon>Bacilli</taxon>
        <taxon>Bacillales</taxon>
        <taxon>Staphylococcaceae</taxon>
        <taxon>Salinicoccus</taxon>
    </lineage>
</organism>
<dbReference type="AlphaFoldDB" id="A0A285USD2"/>
<evidence type="ECO:0000259" key="1">
    <source>
        <dbReference type="Pfam" id="PF13643"/>
    </source>
</evidence>
<proteinExistence type="predicted"/>
<keyword evidence="3" id="KW-1185">Reference proteome</keyword>
<dbReference type="Proteomes" id="UP000219412">
    <property type="component" value="Unassembled WGS sequence"/>
</dbReference>